<reference evidence="9" key="1">
    <citation type="journal article" date="2014" name="BMC Genomics">
        <title>Genome sequencing of two Neorhizobium galegae strains reveals a noeT gene responsible for the unusual acetylation of the nodulation factors.</title>
        <authorList>
            <person name="Osterman J."/>
            <person name="Marsh J."/>
            <person name="Laine P.K."/>
            <person name="Zeng Z."/>
            <person name="Alatalo E."/>
            <person name="Sullivan J.T."/>
            <person name="Young J.P."/>
            <person name="Thomas-Oates J."/>
            <person name="Paulin L."/>
            <person name="Lindstrom K."/>
        </authorList>
    </citation>
    <scope>NUCLEOTIDE SEQUENCE [LARGE SCALE GENOMIC DNA]</scope>
    <source>
        <strain evidence="9">HAMBI 1141</strain>
    </source>
</reference>
<evidence type="ECO:0000256" key="5">
    <source>
        <dbReference type="ARBA" id="ARBA00023136"/>
    </source>
</evidence>
<feature type="domain" description="EamA" evidence="7">
    <location>
        <begin position="160"/>
        <end position="294"/>
    </location>
</feature>
<keyword evidence="4 6" id="KW-1133">Transmembrane helix</keyword>
<dbReference type="Pfam" id="PF00892">
    <property type="entry name" value="EamA"/>
    <property type="match status" value="2"/>
</dbReference>
<feature type="transmembrane region" description="Helical" evidence="6">
    <location>
        <begin position="132"/>
        <end position="152"/>
    </location>
</feature>
<dbReference type="GO" id="GO:0016020">
    <property type="term" value="C:membrane"/>
    <property type="evidence" value="ECO:0007669"/>
    <property type="project" value="UniProtKB-SubCell"/>
</dbReference>
<dbReference type="PANTHER" id="PTHR32322:SF2">
    <property type="entry name" value="EAMA DOMAIN-CONTAINING PROTEIN"/>
    <property type="match status" value="1"/>
</dbReference>
<dbReference type="EMBL" id="HG938355">
    <property type="protein sequence ID" value="CDN53145.1"/>
    <property type="molecule type" value="Genomic_DNA"/>
</dbReference>
<keyword evidence="5 6" id="KW-0472">Membrane</keyword>
<dbReference type="AlphaFoldDB" id="A0A068T717"/>
<evidence type="ECO:0000256" key="3">
    <source>
        <dbReference type="ARBA" id="ARBA00022692"/>
    </source>
</evidence>
<protein>
    <submittedName>
        <fullName evidence="8">Transmembrane drug/metabolite transporter family protein</fullName>
    </submittedName>
</protein>
<name>A0A068T717_NEOGA</name>
<dbReference type="InterPro" id="IPR050638">
    <property type="entry name" value="AA-Vitamin_Transporters"/>
</dbReference>
<evidence type="ECO:0000313" key="9">
    <source>
        <dbReference type="Proteomes" id="UP000028186"/>
    </source>
</evidence>
<keyword evidence="3 6" id="KW-0812">Transmembrane</keyword>
<dbReference type="KEGG" id="ngl:RG1141_CH07850"/>
<evidence type="ECO:0000259" key="7">
    <source>
        <dbReference type="Pfam" id="PF00892"/>
    </source>
</evidence>
<evidence type="ECO:0000256" key="1">
    <source>
        <dbReference type="ARBA" id="ARBA00004141"/>
    </source>
</evidence>
<gene>
    <name evidence="8" type="ORF">RG1141_CH07850</name>
</gene>
<feature type="transmembrane region" description="Helical" evidence="6">
    <location>
        <begin position="256"/>
        <end position="274"/>
    </location>
</feature>
<dbReference type="InterPro" id="IPR000620">
    <property type="entry name" value="EamA_dom"/>
</dbReference>
<feature type="transmembrane region" description="Helical" evidence="6">
    <location>
        <begin position="280"/>
        <end position="303"/>
    </location>
</feature>
<evidence type="ECO:0000256" key="2">
    <source>
        <dbReference type="ARBA" id="ARBA00007362"/>
    </source>
</evidence>
<dbReference type="eggNOG" id="COG0697">
    <property type="taxonomic scope" value="Bacteria"/>
</dbReference>
<proteinExistence type="inferred from homology"/>
<feature type="transmembrane region" description="Helical" evidence="6">
    <location>
        <begin position="222"/>
        <end position="244"/>
    </location>
</feature>
<sequence length="320" mass="33295">MPSIAARKSFEIPLIVQMLACSFLWGGAFILLKLAGTALSPLALTAVRGLMGGSLIAVWMIVSGHNILPRGREMRDWVVLGFLQGVVPNSLTAYALTEISAGLTSMIQASTPLVVAVLAQALFASERLTPKVALGLATGFGGMVLLIGPAALGADNVSLRGVGAVAIVAVSYALGNLYVRGIPGAQPVRLALGQQLFSGLPTFAVMIYLGGLSAFSPALDNLPLLLVLGVFGTALPIVLYMNILKKAGPTIGSMNGYFLPPWTIILGFVLLGEPVSLREIIATAIVLAGVAIVSLKTEILVIASRRLAAILHPRRTGRIA</sequence>
<feature type="transmembrane region" description="Helical" evidence="6">
    <location>
        <begin position="38"/>
        <end position="62"/>
    </location>
</feature>
<dbReference type="Proteomes" id="UP000028186">
    <property type="component" value="Chromosome I"/>
</dbReference>
<dbReference type="PATRIC" id="fig|1028801.3.peg.799"/>
<dbReference type="RefSeq" id="WP_038541095.1">
    <property type="nucleotide sequence ID" value="NZ_HG938355.1"/>
</dbReference>
<accession>A0A068T717</accession>
<feature type="transmembrane region" description="Helical" evidence="6">
    <location>
        <begin position="74"/>
        <end position="96"/>
    </location>
</feature>
<feature type="domain" description="EamA" evidence="7">
    <location>
        <begin position="15"/>
        <end position="147"/>
    </location>
</feature>
<feature type="transmembrane region" description="Helical" evidence="6">
    <location>
        <begin position="102"/>
        <end position="125"/>
    </location>
</feature>
<dbReference type="HOGENOM" id="CLU_033863_5_2_5"/>
<dbReference type="InterPro" id="IPR037185">
    <property type="entry name" value="EmrE-like"/>
</dbReference>
<organism evidence="8 9">
    <name type="scientific">Neorhizobium galegae bv. officinalis bv. officinalis str. HAMBI 1141</name>
    <dbReference type="NCBI Taxonomy" id="1028801"/>
    <lineage>
        <taxon>Bacteria</taxon>
        <taxon>Pseudomonadati</taxon>
        <taxon>Pseudomonadota</taxon>
        <taxon>Alphaproteobacteria</taxon>
        <taxon>Hyphomicrobiales</taxon>
        <taxon>Rhizobiaceae</taxon>
        <taxon>Rhizobium/Agrobacterium group</taxon>
        <taxon>Neorhizobium</taxon>
    </lineage>
</organism>
<evidence type="ECO:0000313" key="8">
    <source>
        <dbReference type="EMBL" id="CDN53145.1"/>
    </source>
</evidence>
<dbReference type="SUPFAM" id="SSF103481">
    <property type="entry name" value="Multidrug resistance efflux transporter EmrE"/>
    <property type="match status" value="2"/>
</dbReference>
<comment type="similarity">
    <text evidence="2">Belongs to the EamA transporter family.</text>
</comment>
<evidence type="ECO:0000256" key="6">
    <source>
        <dbReference type="SAM" id="Phobius"/>
    </source>
</evidence>
<feature type="transmembrane region" description="Helical" evidence="6">
    <location>
        <begin position="12"/>
        <end position="32"/>
    </location>
</feature>
<comment type="subcellular location">
    <subcellularLocation>
        <location evidence="1">Membrane</location>
        <topology evidence="1">Multi-pass membrane protein</topology>
    </subcellularLocation>
</comment>
<dbReference type="PANTHER" id="PTHR32322">
    <property type="entry name" value="INNER MEMBRANE TRANSPORTER"/>
    <property type="match status" value="1"/>
</dbReference>
<evidence type="ECO:0000256" key="4">
    <source>
        <dbReference type="ARBA" id="ARBA00022989"/>
    </source>
</evidence>
<feature type="transmembrane region" description="Helical" evidence="6">
    <location>
        <begin position="158"/>
        <end position="179"/>
    </location>
</feature>
<feature type="transmembrane region" description="Helical" evidence="6">
    <location>
        <begin position="191"/>
        <end position="210"/>
    </location>
</feature>